<name>M9LYI2_PSEA3</name>
<dbReference type="GO" id="GO:0000329">
    <property type="term" value="C:fungal-type vacuole membrane"/>
    <property type="evidence" value="ECO:0007669"/>
    <property type="project" value="TreeGrafter"/>
</dbReference>
<evidence type="ECO:0000256" key="10">
    <source>
        <dbReference type="RuleBase" id="RU003946"/>
    </source>
</evidence>
<comment type="cofactor">
    <cofactor evidence="9">
        <name>Zn(2+)</name>
        <dbReference type="ChEBI" id="CHEBI:29105"/>
    </cofactor>
    <text evidence="9">Binds 2 Zn(2+) ions.</text>
</comment>
<dbReference type="PANTHER" id="PTHR11596:SF5">
    <property type="entry name" value="ALKALINE PHOSPHATASE"/>
    <property type="match status" value="1"/>
</dbReference>
<feature type="binding site" evidence="9">
    <location>
        <position position="185"/>
    </location>
    <ligand>
        <name>Mg(2+)</name>
        <dbReference type="ChEBI" id="CHEBI:18420"/>
    </ligand>
</feature>
<comment type="similarity">
    <text evidence="1 10">Belongs to the alkaline phosphatase family.</text>
</comment>
<feature type="binding site" evidence="9">
    <location>
        <position position="375"/>
    </location>
    <ligand>
        <name>Zn(2+)</name>
        <dbReference type="ChEBI" id="CHEBI:29105"/>
        <label>2</label>
    </ligand>
</feature>
<dbReference type="EC" id="3.1.3.1" evidence="2 11"/>
<feature type="binding site" evidence="9">
    <location>
        <position position="320"/>
    </location>
    <ligand>
        <name>Mg(2+)</name>
        <dbReference type="ChEBI" id="CHEBI:18420"/>
    </ligand>
</feature>
<feature type="region of interest" description="Disordered" evidence="12">
    <location>
        <begin position="598"/>
        <end position="628"/>
    </location>
</feature>
<evidence type="ECO:0000313" key="13">
    <source>
        <dbReference type="EMBL" id="GAC75864.1"/>
    </source>
</evidence>
<dbReference type="InterPro" id="IPR018299">
    <property type="entry name" value="Alkaline_phosphatase_AS"/>
</dbReference>
<keyword evidence="4 9" id="KW-0479">Metal-binding</keyword>
<dbReference type="SMART" id="SM00098">
    <property type="entry name" value="alkPPc"/>
    <property type="match status" value="1"/>
</dbReference>
<evidence type="ECO:0000256" key="7">
    <source>
        <dbReference type="ARBA" id="ARBA00022842"/>
    </source>
</evidence>
<feature type="binding site" evidence="9">
    <location>
        <position position="329"/>
    </location>
    <ligand>
        <name>Zn(2+)</name>
        <dbReference type="ChEBI" id="CHEBI:29105"/>
        <label>2</label>
    </ligand>
</feature>
<dbReference type="Gene3D" id="1.10.60.40">
    <property type="match status" value="1"/>
</dbReference>
<accession>M9LYI2</accession>
<sequence length="628" mass="68856">MSFFRPGECQSTPYKDRASFLTTAALATPTATLHLDLIPATMQLQGLFVQLGAVVLLAITASAAPNNGKWNAKKAPNVIQLISDGFGPASETFARAYMQSAQHKAWNVTLPLDKLLVGEVRTRSTDSLVTDSAASATAYSCGLKSVNAYIGVDSDKKPCGTVLEGAKAKGYNTALVTTSRITHATPASYSAHIDDRDAEDEIASQQIGDYMLGRQADILWGGGLRHFLPNTTKPGIRTDGRNLVEEAKKNGFNVVNNRSEFDALQGGQALKLPSMALFTSSHMAYEIDRNATAEPSLKEMALTALNGLRNAGEPYFIMIEGARIDHAAHNNDPIGHIHDILAYNEMVEAVVQWVDANAVDNPHEPETVVFSVADHECGGLTLGLQRSEDEESFYGWYPDVLFNATHSTEFLAAQTAKWLATNKTDAELRTYIKDEVVSKGLGIKDVQDGEVDRAVELAKLKNQIPYTVWLSSIVNWRAHLGWSTTGHSGVSVGLYYHEAKPQQGGEKLKRYQARRASVVGSHENTWIGEWIASFLQLDLATITHKLNNGSDYSWYNNWGDKLNTFTDALEHYHGGLARVIPPRAAADKRALHVESHAENEPILRSIHGPRGGKTLEERSHSNVRREEL</sequence>
<comment type="catalytic activity">
    <reaction evidence="11">
        <text>a phosphate monoester + H2O = an alcohol + phosphate</text>
        <dbReference type="Rhea" id="RHEA:15017"/>
        <dbReference type="ChEBI" id="CHEBI:15377"/>
        <dbReference type="ChEBI" id="CHEBI:30879"/>
        <dbReference type="ChEBI" id="CHEBI:43474"/>
        <dbReference type="ChEBI" id="CHEBI:67140"/>
        <dbReference type="EC" id="3.1.3.1"/>
    </reaction>
</comment>
<evidence type="ECO:0000313" key="14">
    <source>
        <dbReference type="Proteomes" id="UP000011976"/>
    </source>
</evidence>
<dbReference type="PANTHER" id="PTHR11596">
    <property type="entry name" value="ALKALINE PHOSPHATASE"/>
    <property type="match status" value="1"/>
</dbReference>
<dbReference type="GO" id="GO:0046872">
    <property type="term" value="F:metal ion binding"/>
    <property type="evidence" value="ECO:0007669"/>
    <property type="project" value="UniProtKB-KW"/>
</dbReference>
<protein>
    <recommendedName>
        <fullName evidence="2 11">Alkaline phosphatase</fullName>
        <ecNumber evidence="2 11">3.1.3.1</ecNumber>
    </recommendedName>
</protein>
<dbReference type="InterPro" id="IPR017850">
    <property type="entry name" value="Alkaline_phosphatase_core_sf"/>
</dbReference>
<evidence type="ECO:0000256" key="9">
    <source>
        <dbReference type="PIRSR" id="PIRSR601952-2"/>
    </source>
</evidence>
<keyword evidence="3" id="KW-0597">Phosphoprotein</keyword>
<evidence type="ECO:0000256" key="4">
    <source>
        <dbReference type="ARBA" id="ARBA00022723"/>
    </source>
</evidence>
<feature type="binding site" evidence="9">
    <location>
        <position position="84"/>
    </location>
    <ligand>
        <name>Zn(2+)</name>
        <dbReference type="ChEBI" id="CHEBI:29105"/>
        <label>2</label>
    </ligand>
</feature>
<evidence type="ECO:0000256" key="2">
    <source>
        <dbReference type="ARBA" id="ARBA00012647"/>
    </source>
</evidence>
<keyword evidence="6 9" id="KW-0862">Zinc</keyword>
<evidence type="ECO:0000256" key="11">
    <source>
        <dbReference type="RuleBase" id="RU003947"/>
    </source>
</evidence>
<organism evidence="13 14">
    <name type="scientific">Pseudozyma antarctica (strain T-34)</name>
    <name type="common">Yeast</name>
    <name type="synonym">Candida antarctica</name>
    <dbReference type="NCBI Taxonomy" id="1151754"/>
    <lineage>
        <taxon>Eukaryota</taxon>
        <taxon>Fungi</taxon>
        <taxon>Dikarya</taxon>
        <taxon>Basidiomycota</taxon>
        <taxon>Ustilaginomycotina</taxon>
        <taxon>Ustilaginomycetes</taxon>
        <taxon>Ustilaginales</taxon>
        <taxon>Ustilaginaceae</taxon>
        <taxon>Moesziomyces</taxon>
    </lineage>
</organism>
<evidence type="ECO:0000256" key="6">
    <source>
        <dbReference type="ARBA" id="ARBA00022833"/>
    </source>
</evidence>
<dbReference type="AlphaFoldDB" id="M9LYI2"/>
<dbReference type="Proteomes" id="UP000011976">
    <property type="component" value="Unassembled WGS sequence"/>
</dbReference>
<keyword evidence="5 11" id="KW-0378">Hydrolase</keyword>
<feature type="binding site" evidence="9">
    <location>
        <position position="374"/>
    </location>
    <ligand>
        <name>Zn(2+)</name>
        <dbReference type="ChEBI" id="CHEBI:29105"/>
        <label>2</label>
    </ligand>
</feature>
<feature type="active site" description="Phosphoserine intermediate" evidence="8">
    <location>
        <position position="132"/>
    </location>
</feature>
<evidence type="ECO:0000256" key="5">
    <source>
        <dbReference type="ARBA" id="ARBA00022801"/>
    </source>
</evidence>
<feature type="binding site" evidence="9">
    <location>
        <position position="325"/>
    </location>
    <ligand>
        <name>Zn(2+)</name>
        <dbReference type="ChEBI" id="CHEBI:29105"/>
        <label>2</label>
    </ligand>
</feature>
<dbReference type="Gene3D" id="3.40.720.10">
    <property type="entry name" value="Alkaline Phosphatase, subunit A"/>
    <property type="match status" value="1"/>
</dbReference>
<dbReference type="SUPFAM" id="SSF53649">
    <property type="entry name" value="Alkaline phosphatase-like"/>
    <property type="match status" value="1"/>
</dbReference>
<evidence type="ECO:0000256" key="12">
    <source>
        <dbReference type="SAM" id="MobiDB-lite"/>
    </source>
</evidence>
<dbReference type="CDD" id="cd16012">
    <property type="entry name" value="ALP"/>
    <property type="match status" value="1"/>
</dbReference>
<proteinExistence type="inferred from homology"/>
<evidence type="ECO:0000256" key="1">
    <source>
        <dbReference type="ARBA" id="ARBA00005984"/>
    </source>
</evidence>
<dbReference type="Pfam" id="PF00245">
    <property type="entry name" value="Alk_phosphatase"/>
    <property type="match status" value="1"/>
</dbReference>
<feature type="compositionally biased region" description="Basic and acidic residues" evidence="12">
    <location>
        <begin position="613"/>
        <end position="628"/>
    </location>
</feature>
<dbReference type="PROSITE" id="PS00123">
    <property type="entry name" value="ALKALINE_PHOSPHATASE"/>
    <property type="match status" value="1"/>
</dbReference>
<reference evidence="14" key="1">
    <citation type="journal article" date="2013" name="Genome Announc.">
        <title>Genome sequence of the basidiomycetous yeast Pseudozyma antarctica T-34, a producer of the glycolipid biosurfactants mannosylerythritol lipids.</title>
        <authorList>
            <person name="Morita T."/>
            <person name="Koike H."/>
            <person name="Koyama Y."/>
            <person name="Hagiwara H."/>
            <person name="Ito E."/>
            <person name="Fukuoka T."/>
            <person name="Imura T."/>
            <person name="Machida M."/>
            <person name="Kitamoto D."/>
        </authorList>
    </citation>
    <scope>NUCLEOTIDE SEQUENCE [LARGE SCALE GENOMIC DNA]</scope>
    <source>
        <strain evidence="14">T-34</strain>
    </source>
</reference>
<dbReference type="GO" id="GO:0004035">
    <property type="term" value="F:alkaline phosphatase activity"/>
    <property type="evidence" value="ECO:0007669"/>
    <property type="project" value="UniProtKB-EC"/>
</dbReference>
<comment type="cofactor">
    <cofactor evidence="9">
        <name>Mg(2+)</name>
        <dbReference type="ChEBI" id="CHEBI:18420"/>
    </cofactor>
    <text evidence="9">Binds 1 Mg(2+) ion.</text>
</comment>
<dbReference type="InterPro" id="IPR001952">
    <property type="entry name" value="Alkaline_phosphatase"/>
</dbReference>
<evidence type="ECO:0000256" key="3">
    <source>
        <dbReference type="ARBA" id="ARBA00022553"/>
    </source>
</evidence>
<dbReference type="OrthoDB" id="5818554at2759"/>
<dbReference type="STRING" id="1151754.M9LYI2"/>
<dbReference type="PRINTS" id="PR00113">
    <property type="entry name" value="ALKPHPHTASE"/>
</dbReference>
<keyword evidence="7 9" id="KW-0460">Magnesium</keyword>
<feature type="binding site" evidence="9">
    <location>
        <position position="183"/>
    </location>
    <ligand>
        <name>Mg(2+)</name>
        <dbReference type="ChEBI" id="CHEBI:18420"/>
    </ligand>
</feature>
<evidence type="ECO:0000256" key="8">
    <source>
        <dbReference type="PIRSR" id="PIRSR601952-1"/>
    </source>
</evidence>
<gene>
    <name evidence="13" type="ORF">PANT_18c00096</name>
</gene>
<feature type="binding site" evidence="9">
    <location>
        <position position="84"/>
    </location>
    <ligand>
        <name>Mg(2+)</name>
        <dbReference type="ChEBI" id="CHEBI:18420"/>
    </ligand>
</feature>
<dbReference type="EMBL" id="DF196784">
    <property type="protein sequence ID" value="GAC75864.1"/>
    <property type="molecule type" value="Genomic_DNA"/>
</dbReference>